<keyword evidence="4" id="KW-1185">Reference proteome</keyword>
<gene>
    <name evidence="3" type="ORF">BaRGS_00034169</name>
</gene>
<sequence>MTITWSRAVQLWLLCVLAASQPFLASGACVKGHKSVHFMLPGYVTQPIHVNECRETSMSVITPVVALNSSGLTDFERSFSTCCCGVGNTSLHQSLKRDRKAWQLTLHTILRLGRHSAVKFAIAVVTERYPVEYPGVFNHKRVPCIKSASRSGTLCISGVDNLTDIALRESVTLLELSVPFHPLDSATACSRISETVTSNFKMEKNKDGTFPDGTMGVNHTFDDAADRPDVKQETDYSYFDHLQQQPLTTGEMASFAFLVAFPTFFFIVGVVLMHVYND</sequence>
<keyword evidence="1" id="KW-0472">Membrane</keyword>
<dbReference type="EMBL" id="JACVVK020000432">
    <property type="protein sequence ID" value="KAK7474585.1"/>
    <property type="molecule type" value="Genomic_DNA"/>
</dbReference>
<keyword evidence="2" id="KW-0732">Signal</keyword>
<dbReference type="Proteomes" id="UP001519460">
    <property type="component" value="Unassembled WGS sequence"/>
</dbReference>
<evidence type="ECO:0000256" key="2">
    <source>
        <dbReference type="SAM" id="SignalP"/>
    </source>
</evidence>
<feature type="chain" id="PRO_5044782403" evidence="2">
    <location>
        <begin position="28"/>
        <end position="278"/>
    </location>
</feature>
<comment type="caution">
    <text evidence="3">The sequence shown here is derived from an EMBL/GenBank/DDBJ whole genome shotgun (WGS) entry which is preliminary data.</text>
</comment>
<reference evidence="3 4" key="1">
    <citation type="journal article" date="2023" name="Sci. Data">
        <title>Genome assembly of the Korean intertidal mud-creeper Batillaria attramentaria.</title>
        <authorList>
            <person name="Patra A.K."/>
            <person name="Ho P.T."/>
            <person name="Jun S."/>
            <person name="Lee S.J."/>
            <person name="Kim Y."/>
            <person name="Won Y.J."/>
        </authorList>
    </citation>
    <scope>NUCLEOTIDE SEQUENCE [LARGE SCALE GENOMIC DNA]</scope>
    <source>
        <strain evidence="3">Wonlab-2016</strain>
    </source>
</reference>
<name>A0ABD0JIM2_9CAEN</name>
<keyword evidence="1" id="KW-1133">Transmembrane helix</keyword>
<dbReference type="PROSITE" id="PS51257">
    <property type="entry name" value="PROKAR_LIPOPROTEIN"/>
    <property type="match status" value="1"/>
</dbReference>
<evidence type="ECO:0000313" key="4">
    <source>
        <dbReference type="Proteomes" id="UP001519460"/>
    </source>
</evidence>
<accession>A0ABD0JIM2</accession>
<protein>
    <submittedName>
        <fullName evidence="3">Uncharacterized protein</fullName>
    </submittedName>
</protein>
<evidence type="ECO:0000313" key="3">
    <source>
        <dbReference type="EMBL" id="KAK7474585.1"/>
    </source>
</evidence>
<dbReference type="AlphaFoldDB" id="A0ABD0JIM2"/>
<feature type="transmembrane region" description="Helical" evidence="1">
    <location>
        <begin position="252"/>
        <end position="276"/>
    </location>
</feature>
<keyword evidence="1" id="KW-0812">Transmembrane</keyword>
<proteinExistence type="predicted"/>
<feature type="signal peptide" evidence="2">
    <location>
        <begin position="1"/>
        <end position="27"/>
    </location>
</feature>
<organism evidence="3 4">
    <name type="scientific">Batillaria attramentaria</name>
    <dbReference type="NCBI Taxonomy" id="370345"/>
    <lineage>
        <taxon>Eukaryota</taxon>
        <taxon>Metazoa</taxon>
        <taxon>Spiralia</taxon>
        <taxon>Lophotrochozoa</taxon>
        <taxon>Mollusca</taxon>
        <taxon>Gastropoda</taxon>
        <taxon>Caenogastropoda</taxon>
        <taxon>Sorbeoconcha</taxon>
        <taxon>Cerithioidea</taxon>
        <taxon>Batillariidae</taxon>
        <taxon>Batillaria</taxon>
    </lineage>
</organism>
<evidence type="ECO:0000256" key="1">
    <source>
        <dbReference type="SAM" id="Phobius"/>
    </source>
</evidence>